<gene>
    <name evidence="1" type="ORF">M4438_37540</name>
</gene>
<feature type="non-terminal residue" evidence="1">
    <location>
        <position position="325"/>
    </location>
</feature>
<accession>A0ABT0P5X4</accession>
<protein>
    <recommendedName>
        <fullName evidence="3">DUF11 domain-containing protein</fullName>
    </recommendedName>
</protein>
<proteinExistence type="predicted"/>
<reference evidence="1 2" key="1">
    <citation type="submission" date="2022-05" db="EMBL/GenBank/DDBJ databases">
        <title>Genome Resource of Streptomyces lavenduligriseus GA1-1, a Strain with Broad-Spectrum Antifungal Activity against Phytopathogenic Fungi.</title>
        <authorList>
            <person name="Qi D."/>
        </authorList>
    </citation>
    <scope>NUCLEOTIDE SEQUENCE [LARGE SCALE GENOMIC DNA]</scope>
    <source>
        <strain evidence="1 2">GA1-1</strain>
    </source>
</reference>
<evidence type="ECO:0000313" key="1">
    <source>
        <dbReference type="EMBL" id="MCL3999129.1"/>
    </source>
</evidence>
<evidence type="ECO:0008006" key="3">
    <source>
        <dbReference type="Google" id="ProtNLM"/>
    </source>
</evidence>
<dbReference type="Proteomes" id="UP001202052">
    <property type="component" value="Unassembled WGS sequence"/>
</dbReference>
<dbReference type="EMBL" id="JAMCCK010000157">
    <property type="protein sequence ID" value="MCL3999129.1"/>
    <property type="molecule type" value="Genomic_DNA"/>
</dbReference>
<comment type="caution">
    <text evidence="1">The sequence shown here is derived from an EMBL/GenBank/DDBJ whole genome shotgun (WGS) entry which is preliminary data.</text>
</comment>
<sequence>MTVGASTTQTWTVTNTGPSTLTGATLKITVPKGLTPTALTLNSAAQTTPAAGTETTVPLPPVPPMGRAVAQLTAKADTGASGILRTSATVAARGPFTGPVVPVGVLVTGAGTLTLTADPAGEIPAKAGTLTEVNLIAANNGTTALNGTRLTLTPPKGVTIRDVQADGVALDTTTENGAVTARLGTLGPGASTTVTVILATGGTLAGKAALTASVCADQSAAPPDTTVTLTVTREAALVPACALRPDPPTAGQDHAFVWTVTNTGPSTSDPRSLTATASKGVTPLAADPHADINGQTITWTALPALTIDRAWTLTVVATLTKDATL</sequence>
<evidence type="ECO:0000313" key="2">
    <source>
        <dbReference type="Proteomes" id="UP001202052"/>
    </source>
</evidence>
<name>A0ABT0P5X4_9ACTN</name>
<keyword evidence="2" id="KW-1185">Reference proteome</keyword>
<organism evidence="1 2">
    <name type="scientific">Streptomyces lavenduligriseus</name>
    <dbReference type="NCBI Taxonomy" id="67315"/>
    <lineage>
        <taxon>Bacteria</taxon>
        <taxon>Bacillati</taxon>
        <taxon>Actinomycetota</taxon>
        <taxon>Actinomycetes</taxon>
        <taxon>Kitasatosporales</taxon>
        <taxon>Streptomycetaceae</taxon>
        <taxon>Streptomyces</taxon>
    </lineage>
</organism>